<dbReference type="RefSeq" id="WP_242713783.1">
    <property type="nucleotide sequence ID" value="NZ_JALDAX010000036.1"/>
</dbReference>
<evidence type="ECO:0000313" key="3">
    <source>
        <dbReference type="Proteomes" id="UP001165270"/>
    </source>
</evidence>
<name>A0ABS9XWJ2_9ACTN</name>
<gene>
    <name evidence="2" type="ORF">MQN93_42900</name>
</gene>
<dbReference type="EMBL" id="JALDAX010000036">
    <property type="protein sequence ID" value="MCI3246452.1"/>
    <property type="molecule type" value="Genomic_DNA"/>
</dbReference>
<keyword evidence="3" id="KW-1185">Reference proteome</keyword>
<dbReference type="Proteomes" id="UP001165270">
    <property type="component" value="Unassembled WGS sequence"/>
</dbReference>
<sequence length="401" mass="42582">MIGFIPKAATRPDFDAALASTNLRTHLRGPLDFTDTNQAMAAARKLADHAYSDNGITELQHSVLTGTTPAAELHADPREAVAELVRLVDEVVYPSDRKALRRTTKVLVEPSPSLLRDKHAKARGEIRSALLTAAVGGVDLPAAAMDNPHRTAVPKGLITTGLSVEKLIAAATDSNPSAARAAARGELGHLAVPGLVNGKVFLGPYGSTGDRRLTSTKLAAAADSEDGVLLFIEAIDAFARVMQLRAGRPVSAQSVPEGRLRRVDNGDFDATSKSADSEWFTGHWPVSSGSDDSNDEAGTPSGPSLSEQWAEQVKKTQGLVDVAMRGVANVVKHFKAMGPLVGPDREMTSGERQGWQDQLDAMEDLVGEAGRYLRKLRNSTVDTEDTGGSADDFVYATGEPE</sequence>
<evidence type="ECO:0000313" key="2">
    <source>
        <dbReference type="EMBL" id="MCI3246452.1"/>
    </source>
</evidence>
<organism evidence="2 3">
    <name type="scientific">Streptomyces spinosisporus</name>
    <dbReference type="NCBI Taxonomy" id="2927582"/>
    <lineage>
        <taxon>Bacteria</taxon>
        <taxon>Bacillati</taxon>
        <taxon>Actinomycetota</taxon>
        <taxon>Actinomycetes</taxon>
        <taxon>Kitasatosporales</taxon>
        <taxon>Streptomycetaceae</taxon>
        <taxon>Streptomyces</taxon>
    </lineage>
</organism>
<feature type="region of interest" description="Disordered" evidence="1">
    <location>
        <begin position="380"/>
        <end position="401"/>
    </location>
</feature>
<protein>
    <submittedName>
        <fullName evidence="2">Uncharacterized protein</fullName>
    </submittedName>
</protein>
<feature type="region of interest" description="Disordered" evidence="1">
    <location>
        <begin position="279"/>
        <end position="308"/>
    </location>
</feature>
<comment type="caution">
    <text evidence="2">The sequence shown here is derived from an EMBL/GenBank/DDBJ whole genome shotgun (WGS) entry which is preliminary data.</text>
</comment>
<reference evidence="2" key="1">
    <citation type="submission" date="2022-03" db="EMBL/GenBank/DDBJ databases">
        <title>Streptomyces 7R015 and 7R016 isolated from Barleria lupulina in Thailand.</title>
        <authorList>
            <person name="Kanchanasin P."/>
            <person name="Phongsopitanun W."/>
            <person name="Tanasupawat S."/>
        </authorList>
    </citation>
    <scope>NUCLEOTIDE SEQUENCE</scope>
    <source>
        <strain evidence="2">7R016</strain>
    </source>
</reference>
<proteinExistence type="predicted"/>
<evidence type="ECO:0000256" key="1">
    <source>
        <dbReference type="SAM" id="MobiDB-lite"/>
    </source>
</evidence>
<accession>A0ABS9XWJ2</accession>